<dbReference type="Gene3D" id="3.30.450.20">
    <property type="entry name" value="PAS domain"/>
    <property type="match status" value="1"/>
</dbReference>
<feature type="compositionally biased region" description="Low complexity" evidence="5">
    <location>
        <begin position="772"/>
        <end position="782"/>
    </location>
</feature>
<dbReference type="GO" id="GO:0007165">
    <property type="term" value="P:signal transduction"/>
    <property type="evidence" value="ECO:0007669"/>
    <property type="project" value="UniProtKB-KW"/>
</dbReference>
<feature type="region of interest" description="Disordered" evidence="5">
    <location>
        <begin position="763"/>
        <end position="792"/>
    </location>
</feature>
<keyword evidence="4" id="KW-0175">Coiled coil</keyword>
<dbReference type="PANTHER" id="PTHR43531">
    <property type="entry name" value="PROTEIN ICFG"/>
    <property type="match status" value="1"/>
</dbReference>
<keyword evidence="6" id="KW-0812">Transmembrane</keyword>
<feature type="domain" description="Methyl-accepting transducer" evidence="7">
    <location>
        <begin position="514"/>
        <end position="743"/>
    </location>
</feature>
<dbReference type="SUPFAM" id="SSF58104">
    <property type="entry name" value="Methyl-accepting chemotaxis protein (MCP) signaling domain"/>
    <property type="match status" value="1"/>
</dbReference>
<dbReference type="PROSITE" id="PS50885">
    <property type="entry name" value="HAMP"/>
    <property type="match status" value="2"/>
</dbReference>
<proteinExistence type="inferred from homology"/>
<evidence type="ECO:0000256" key="5">
    <source>
        <dbReference type="SAM" id="MobiDB-lite"/>
    </source>
</evidence>
<dbReference type="SMART" id="SM00304">
    <property type="entry name" value="HAMP"/>
    <property type="match status" value="2"/>
</dbReference>
<organism evidence="9 10">
    <name type="scientific">Devosia limi DSM 17137</name>
    <dbReference type="NCBI Taxonomy" id="1121477"/>
    <lineage>
        <taxon>Bacteria</taxon>
        <taxon>Pseudomonadati</taxon>
        <taxon>Pseudomonadota</taxon>
        <taxon>Alphaproteobacteria</taxon>
        <taxon>Hyphomicrobiales</taxon>
        <taxon>Devosiaceae</taxon>
        <taxon>Devosia</taxon>
    </lineage>
</organism>
<keyword evidence="6" id="KW-1133">Transmembrane helix</keyword>
<keyword evidence="6" id="KW-0472">Membrane</keyword>
<evidence type="ECO:0000256" key="2">
    <source>
        <dbReference type="ARBA" id="ARBA00029447"/>
    </source>
</evidence>
<dbReference type="CDD" id="cd06225">
    <property type="entry name" value="HAMP"/>
    <property type="match status" value="1"/>
</dbReference>
<dbReference type="CDD" id="cd18774">
    <property type="entry name" value="PDC2_HK_sensor"/>
    <property type="match status" value="1"/>
</dbReference>
<dbReference type="PANTHER" id="PTHR43531:SF14">
    <property type="entry name" value="METHYL-ACCEPTING CHEMOTAXIS PROTEIN I-RELATED"/>
    <property type="match status" value="1"/>
</dbReference>
<protein>
    <submittedName>
        <fullName evidence="9">HAMP domain-containing protein</fullName>
    </submittedName>
</protein>
<dbReference type="SUPFAM" id="SSF158472">
    <property type="entry name" value="HAMP domain-like"/>
    <property type="match status" value="1"/>
</dbReference>
<evidence type="ECO:0000256" key="6">
    <source>
        <dbReference type="SAM" id="Phobius"/>
    </source>
</evidence>
<dbReference type="Gene3D" id="1.10.287.950">
    <property type="entry name" value="Methyl-accepting chemotaxis protein"/>
    <property type="match status" value="1"/>
</dbReference>
<dbReference type="SMART" id="SM00283">
    <property type="entry name" value="MA"/>
    <property type="match status" value="1"/>
</dbReference>
<dbReference type="CDD" id="cd12913">
    <property type="entry name" value="PDC1_MCP_like"/>
    <property type="match status" value="1"/>
</dbReference>
<gene>
    <name evidence="9" type="ORF">SAMN02745223_00107</name>
</gene>
<dbReference type="PROSITE" id="PS50111">
    <property type="entry name" value="CHEMOTAXIS_TRANSDUC_2"/>
    <property type="match status" value="1"/>
</dbReference>
<sequence length="809" mass="84690">MIFRSLSVKTAILSGLALAVVFAIGIFVLVQQVGKTIDHQTRNYQAASTRAVADEVAASLSRSAATADGVITALESLKEARTASRSVYNAVLKHTLERNPSLLGVWSGWEPNAVDGRDVDFAGRPGHDDTGRYIPYWNRGSGEIVNDPLTGYEDAATGSYYHRPKTEGRMVAIDPYTYSVGGADVLMMSFSAPIMVADQFVGTGGVDLSLAELNARLAEIRPMETGSVTVVTASGIVVAHPDPTLIGQTLPAADPLFGLASAALADGTAESDLTGHDGTAMRGVALPISVGGTLDQWVVISNVPLATLSATVNETQLNIIGLAAGCVLIACIVMFLLLRTMIGKPLGTLSATVDAVAGGDYHSEIKGTERVDEIGTLARAVEVFRDNGLKMSQMTEEERAAVIQRRIERTDMMVALQAAFGEVVDAAIAGDFSKRVDARFPDAELNALAGSVNALVETVDRGLSETGAVLAAMADTDLTRRMQGDYSGAFAKLRDDTNAVTSKLTEIVSGAKAISGTLRTATSEILSGANDLSERTTRQAATIEETSAAMEQLASTVAENAKMAESASSKAQSVSSSAAQSGDTMGEANAAMERITQSSAKISNIIGMIDDIAFQTNLLALNASVEAARAGDAGKGFAVVAVEVRRLAQSAASASSDVKHLIEQSAMEVRGGTKLVSNAAEQLAAMLGAVDENTRLMQAIAKSSLEQAAAIGQVNVAVRTLDEMTQHNAALVEEINAAIEQSENQASQLDMAVDVFTLEANSDTPRVQSGRAAPKADPQPQAKADRVRSASQSYLSQGNAALAKDWSEF</sequence>
<dbReference type="Pfam" id="PF18947">
    <property type="entry name" value="HAMP_2"/>
    <property type="match status" value="1"/>
</dbReference>
<dbReference type="Proteomes" id="UP000184533">
    <property type="component" value="Unassembled WGS sequence"/>
</dbReference>
<dbReference type="GO" id="GO:0005886">
    <property type="term" value="C:plasma membrane"/>
    <property type="evidence" value="ECO:0007669"/>
    <property type="project" value="TreeGrafter"/>
</dbReference>
<keyword evidence="3" id="KW-0807">Transducer</keyword>
<evidence type="ECO:0000313" key="9">
    <source>
        <dbReference type="EMBL" id="SHE33948.1"/>
    </source>
</evidence>
<accession>A0A1M4SP39</accession>
<evidence type="ECO:0000313" key="10">
    <source>
        <dbReference type="Proteomes" id="UP000184533"/>
    </source>
</evidence>
<dbReference type="InterPro" id="IPR051310">
    <property type="entry name" value="MCP_chemotaxis"/>
</dbReference>
<dbReference type="AlphaFoldDB" id="A0A1M4SP39"/>
<keyword evidence="1" id="KW-0488">Methylation</keyword>
<evidence type="ECO:0000259" key="8">
    <source>
        <dbReference type="PROSITE" id="PS50885"/>
    </source>
</evidence>
<feature type="coiled-coil region" evidence="4">
    <location>
        <begin position="721"/>
        <end position="752"/>
    </location>
</feature>
<dbReference type="Pfam" id="PF00672">
    <property type="entry name" value="HAMP"/>
    <property type="match status" value="1"/>
</dbReference>
<name>A0A1M4SP39_9HYPH</name>
<evidence type="ECO:0000256" key="4">
    <source>
        <dbReference type="SAM" id="Coils"/>
    </source>
</evidence>
<dbReference type="GO" id="GO:0004888">
    <property type="term" value="F:transmembrane signaling receptor activity"/>
    <property type="evidence" value="ECO:0007669"/>
    <property type="project" value="InterPro"/>
</dbReference>
<dbReference type="RefSeq" id="WP_052950416.1">
    <property type="nucleotide sequence ID" value="NZ_FQVC01000001.1"/>
</dbReference>
<evidence type="ECO:0000259" key="7">
    <source>
        <dbReference type="PROSITE" id="PS50111"/>
    </source>
</evidence>
<dbReference type="Gene3D" id="6.10.340.10">
    <property type="match status" value="1"/>
</dbReference>
<dbReference type="Pfam" id="PF00015">
    <property type="entry name" value="MCPsignal"/>
    <property type="match status" value="1"/>
</dbReference>
<dbReference type="PRINTS" id="PR00260">
    <property type="entry name" value="CHEMTRNSDUCR"/>
</dbReference>
<feature type="transmembrane region" description="Helical" evidence="6">
    <location>
        <begin position="12"/>
        <end position="30"/>
    </location>
</feature>
<evidence type="ECO:0000256" key="3">
    <source>
        <dbReference type="PROSITE-ProRule" id="PRU00284"/>
    </source>
</evidence>
<feature type="transmembrane region" description="Helical" evidence="6">
    <location>
        <begin position="319"/>
        <end position="338"/>
    </location>
</feature>
<dbReference type="EMBL" id="FQVC01000001">
    <property type="protein sequence ID" value="SHE33948.1"/>
    <property type="molecule type" value="Genomic_DNA"/>
</dbReference>
<dbReference type="InterPro" id="IPR003660">
    <property type="entry name" value="HAMP_dom"/>
</dbReference>
<evidence type="ECO:0000256" key="1">
    <source>
        <dbReference type="ARBA" id="ARBA00022481"/>
    </source>
</evidence>
<reference evidence="9 10" key="1">
    <citation type="submission" date="2016-11" db="EMBL/GenBank/DDBJ databases">
        <authorList>
            <person name="Jaros S."/>
            <person name="Januszkiewicz K."/>
            <person name="Wedrychowicz H."/>
        </authorList>
    </citation>
    <scope>NUCLEOTIDE SEQUENCE [LARGE SCALE GENOMIC DNA]</scope>
    <source>
        <strain evidence="9 10">DSM 17137</strain>
    </source>
</reference>
<feature type="domain" description="HAMP" evidence="8">
    <location>
        <begin position="340"/>
        <end position="393"/>
    </location>
</feature>
<dbReference type="GO" id="GO:0006935">
    <property type="term" value="P:chemotaxis"/>
    <property type="evidence" value="ECO:0007669"/>
    <property type="project" value="InterPro"/>
</dbReference>
<dbReference type="InterPro" id="IPR004089">
    <property type="entry name" value="MCPsignal_dom"/>
</dbReference>
<feature type="domain" description="HAMP" evidence="8">
    <location>
        <begin position="422"/>
        <end position="464"/>
    </location>
</feature>
<dbReference type="InterPro" id="IPR004090">
    <property type="entry name" value="Chemotax_Me-accpt_rcpt"/>
</dbReference>
<dbReference type="Pfam" id="PF22673">
    <property type="entry name" value="MCP-like_PDC_1"/>
    <property type="match status" value="1"/>
</dbReference>
<comment type="similarity">
    <text evidence="2">Belongs to the methyl-accepting chemotaxis (MCP) protein family.</text>
</comment>